<dbReference type="Pfam" id="PF12710">
    <property type="entry name" value="HAD"/>
    <property type="match status" value="1"/>
</dbReference>
<evidence type="ECO:0000256" key="2">
    <source>
        <dbReference type="ARBA" id="ARBA00005135"/>
    </source>
</evidence>
<dbReference type="Gene3D" id="3.40.50.1000">
    <property type="entry name" value="HAD superfamily/HAD-like"/>
    <property type="match status" value="1"/>
</dbReference>
<evidence type="ECO:0000256" key="4">
    <source>
        <dbReference type="ARBA" id="ARBA00012640"/>
    </source>
</evidence>
<evidence type="ECO:0000256" key="3">
    <source>
        <dbReference type="ARBA" id="ARBA00009184"/>
    </source>
</evidence>
<dbReference type="SFLD" id="SFLDS00003">
    <property type="entry name" value="Haloacid_Dehalogenase"/>
    <property type="match status" value="1"/>
</dbReference>
<evidence type="ECO:0000313" key="13">
    <source>
        <dbReference type="EMBL" id="GAA1492577.1"/>
    </source>
</evidence>
<dbReference type="SFLD" id="SFLDG01136">
    <property type="entry name" value="C1.6:_Phosphoserine_Phosphatas"/>
    <property type="match status" value="1"/>
</dbReference>
<dbReference type="EC" id="3.1.3.3" evidence="4"/>
<evidence type="ECO:0000256" key="1">
    <source>
        <dbReference type="ARBA" id="ARBA00001946"/>
    </source>
</evidence>
<keyword evidence="5" id="KW-0028">Amino-acid biosynthesis</keyword>
<dbReference type="SFLD" id="SFLDF00029">
    <property type="entry name" value="phosphoserine_phosphatase"/>
    <property type="match status" value="1"/>
</dbReference>
<dbReference type="InterPro" id="IPR050582">
    <property type="entry name" value="HAD-like_SerB"/>
</dbReference>
<dbReference type="SFLD" id="SFLDG01137">
    <property type="entry name" value="C1.6.1:_Phosphoserine_Phosphat"/>
    <property type="match status" value="1"/>
</dbReference>
<keyword evidence="8" id="KW-0460">Magnesium</keyword>
<dbReference type="InterPro" id="IPR023214">
    <property type="entry name" value="HAD_sf"/>
</dbReference>
<evidence type="ECO:0000256" key="9">
    <source>
        <dbReference type="ARBA" id="ARBA00023299"/>
    </source>
</evidence>
<evidence type="ECO:0000256" key="7">
    <source>
        <dbReference type="ARBA" id="ARBA00022801"/>
    </source>
</evidence>
<dbReference type="EMBL" id="BAAAJX010000003">
    <property type="protein sequence ID" value="GAA1492577.1"/>
    <property type="molecule type" value="Genomic_DNA"/>
</dbReference>
<comment type="catalytic activity">
    <reaction evidence="11">
        <text>O-phospho-L-serine + H2O = L-serine + phosphate</text>
        <dbReference type="Rhea" id="RHEA:21208"/>
        <dbReference type="ChEBI" id="CHEBI:15377"/>
        <dbReference type="ChEBI" id="CHEBI:33384"/>
        <dbReference type="ChEBI" id="CHEBI:43474"/>
        <dbReference type="ChEBI" id="CHEBI:57524"/>
        <dbReference type="EC" id="3.1.3.3"/>
    </reaction>
</comment>
<dbReference type="RefSeq" id="WP_204607781.1">
    <property type="nucleotide sequence ID" value="NZ_BAAAJX010000003.1"/>
</dbReference>
<dbReference type="InterPro" id="IPR004469">
    <property type="entry name" value="PSP"/>
</dbReference>
<dbReference type="NCBIfam" id="TIGR00338">
    <property type="entry name" value="serB"/>
    <property type="match status" value="1"/>
</dbReference>
<reference evidence="13 14" key="1">
    <citation type="journal article" date="2019" name="Int. J. Syst. Evol. Microbiol.">
        <title>The Global Catalogue of Microorganisms (GCM) 10K type strain sequencing project: providing services to taxonomists for standard genome sequencing and annotation.</title>
        <authorList>
            <consortium name="The Broad Institute Genomics Platform"/>
            <consortium name="The Broad Institute Genome Sequencing Center for Infectious Disease"/>
            <person name="Wu L."/>
            <person name="Ma J."/>
        </authorList>
    </citation>
    <scope>NUCLEOTIDE SEQUENCE [LARGE SCALE GENOMIC DNA]</scope>
    <source>
        <strain evidence="13 14">JCM 12140</strain>
    </source>
</reference>
<dbReference type="SUPFAM" id="SSF56784">
    <property type="entry name" value="HAD-like"/>
    <property type="match status" value="1"/>
</dbReference>
<accession>A0ABN1ZAH1</accession>
<dbReference type="PANTHER" id="PTHR43344:SF2">
    <property type="entry name" value="PHOSPHOSERINE PHOSPHATASE"/>
    <property type="match status" value="1"/>
</dbReference>
<keyword evidence="7" id="KW-0378">Hydrolase</keyword>
<comment type="caution">
    <text evidence="13">The sequence shown here is derived from an EMBL/GenBank/DDBJ whole genome shotgun (WGS) entry which is preliminary data.</text>
</comment>
<dbReference type="PANTHER" id="PTHR43344">
    <property type="entry name" value="PHOSPHOSERINE PHOSPHATASE"/>
    <property type="match status" value="1"/>
</dbReference>
<dbReference type="NCBIfam" id="TIGR01488">
    <property type="entry name" value="HAD-SF-IB"/>
    <property type="match status" value="1"/>
</dbReference>
<keyword evidence="9" id="KW-0718">Serine biosynthesis</keyword>
<name>A0ABN1ZAH1_9MICO</name>
<keyword evidence="6" id="KW-0479">Metal-binding</keyword>
<protein>
    <recommendedName>
        <fullName evidence="4">phosphoserine phosphatase</fullName>
        <ecNumber evidence="4">3.1.3.3</ecNumber>
    </recommendedName>
    <alternativeName>
        <fullName evidence="10">O-phosphoserine phosphohydrolase</fullName>
    </alternativeName>
</protein>
<evidence type="ECO:0000256" key="11">
    <source>
        <dbReference type="ARBA" id="ARBA00048138"/>
    </source>
</evidence>
<gene>
    <name evidence="13" type="ORF">GCM10009627_09230</name>
</gene>
<comment type="cofactor">
    <cofactor evidence="1">
        <name>Mg(2+)</name>
        <dbReference type="ChEBI" id="CHEBI:18420"/>
    </cofactor>
</comment>
<evidence type="ECO:0000256" key="5">
    <source>
        <dbReference type="ARBA" id="ARBA00022605"/>
    </source>
</evidence>
<dbReference type="InterPro" id="IPR036412">
    <property type="entry name" value="HAD-like_sf"/>
</dbReference>
<sequence>MTSRGTRPRYRGRVPRFLVVLDADSTLLEDEVIELLADAAGTRPQVQAITERAMRGEIDFAESLRERVATLAGLPVDTFVRAQQAVRVTRGADELVRGVHAAGGTVAVVSGGFHEVLDPFATGLGLDHCRANRLETRDGVLTGRVAGAVVDASAKAEALRTWADADGVPLARTVAVGDGANDLAMMAVAGLAVAFDAKPRVRAEADVAVVDRDLSVVLAALGLRG</sequence>
<evidence type="ECO:0000256" key="10">
    <source>
        <dbReference type="ARBA" id="ARBA00031693"/>
    </source>
</evidence>
<dbReference type="Proteomes" id="UP001501742">
    <property type="component" value="Unassembled WGS sequence"/>
</dbReference>
<evidence type="ECO:0000256" key="8">
    <source>
        <dbReference type="ARBA" id="ARBA00022842"/>
    </source>
</evidence>
<evidence type="ECO:0000313" key="14">
    <source>
        <dbReference type="Proteomes" id="UP001501742"/>
    </source>
</evidence>
<keyword evidence="14" id="KW-1185">Reference proteome</keyword>
<evidence type="ECO:0000256" key="6">
    <source>
        <dbReference type="ARBA" id="ARBA00022723"/>
    </source>
</evidence>
<evidence type="ECO:0000256" key="12">
    <source>
        <dbReference type="ARBA" id="ARBA00048523"/>
    </source>
</evidence>
<proteinExistence type="inferred from homology"/>
<comment type="pathway">
    <text evidence="2">Amino-acid biosynthesis; L-serine biosynthesis; L-serine from 3-phospho-D-glycerate: step 3/3.</text>
</comment>
<comment type="catalytic activity">
    <reaction evidence="12">
        <text>O-phospho-D-serine + H2O = D-serine + phosphate</text>
        <dbReference type="Rhea" id="RHEA:24873"/>
        <dbReference type="ChEBI" id="CHEBI:15377"/>
        <dbReference type="ChEBI" id="CHEBI:35247"/>
        <dbReference type="ChEBI" id="CHEBI:43474"/>
        <dbReference type="ChEBI" id="CHEBI:58680"/>
        <dbReference type="EC" id="3.1.3.3"/>
    </reaction>
</comment>
<comment type="similarity">
    <text evidence="3">Belongs to the HAD-like hydrolase superfamily. SerB family.</text>
</comment>
<organism evidence="13 14">
    <name type="scientific">Curtobacterium herbarum</name>
    <dbReference type="NCBI Taxonomy" id="150122"/>
    <lineage>
        <taxon>Bacteria</taxon>
        <taxon>Bacillati</taxon>
        <taxon>Actinomycetota</taxon>
        <taxon>Actinomycetes</taxon>
        <taxon>Micrococcales</taxon>
        <taxon>Microbacteriaceae</taxon>
        <taxon>Curtobacterium</taxon>
    </lineage>
</organism>